<reference evidence="1" key="1">
    <citation type="journal article" date="2021" name="Proc. Natl. Acad. Sci. U.S.A.">
        <title>A Catalog of Tens of Thousands of Viruses from Human Metagenomes Reveals Hidden Associations with Chronic Diseases.</title>
        <authorList>
            <person name="Tisza M.J."/>
            <person name="Buck C.B."/>
        </authorList>
    </citation>
    <scope>NUCLEOTIDE SEQUENCE</scope>
    <source>
        <strain evidence="1">Ct16C7</strain>
    </source>
</reference>
<name>A0A8S5NYD5_9CAUD</name>
<sequence>MLSCVFKWAVRIPLDLLMAIVGRLVAPVLPFFVQENGYLPRWLWWFQTPDNTCDGDAGHLERWPRSGGIWTYLRRLAWFLRNVAYGFGIDVLGVDVLPTDSWIVEGDESAGDQSGISGTCYRRVYRGSKLVAFHWYYVKHYRLLRRPCCVRVSLGWKLFSSYEAGRKHHTCYANPIKGWSLRGD</sequence>
<accession>A0A8S5NYD5</accession>
<evidence type="ECO:0000313" key="1">
    <source>
        <dbReference type="EMBL" id="DAD99745.1"/>
    </source>
</evidence>
<protein>
    <submittedName>
        <fullName evidence="1">Envelope protein</fullName>
    </submittedName>
</protein>
<dbReference type="Pfam" id="PF24027">
    <property type="entry name" value="DUF7338"/>
    <property type="match status" value="1"/>
</dbReference>
<dbReference type="GO" id="GO:0019031">
    <property type="term" value="C:viral envelope"/>
    <property type="evidence" value="ECO:0007669"/>
    <property type="project" value="UniProtKB-KW"/>
</dbReference>
<keyword evidence="1" id="KW-0946">Virion</keyword>
<organism evidence="1">
    <name type="scientific">Siphoviridae sp. ct16C7</name>
    <dbReference type="NCBI Taxonomy" id="2825304"/>
    <lineage>
        <taxon>Viruses</taxon>
        <taxon>Duplodnaviria</taxon>
        <taxon>Heunggongvirae</taxon>
        <taxon>Uroviricota</taxon>
        <taxon>Caudoviricetes</taxon>
    </lineage>
</organism>
<dbReference type="EMBL" id="BK015293">
    <property type="protein sequence ID" value="DAD99745.1"/>
    <property type="molecule type" value="Genomic_DNA"/>
</dbReference>
<proteinExistence type="predicted"/>
<dbReference type="InterPro" id="IPR055762">
    <property type="entry name" value="DUF7338"/>
</dbReference>
<keyword evidence="1" id="KW-0261">Viral envelope protein</keyword>